<proteinExistence type="predicted"/>
<gene>
    <name evidence="3" type="ORF">P7D78_01310</name>
</gene>
<dbReference type="GeneID" id="67042029"/>
<dbReference type="Pfam" id="PF08139">
    <property type="entry name" value="LPAM_1"/>
    <property type="match status" value="1"/>
</dbReference>
<evidence type="ECO:0000256" key="1">
    <source>
        <dbReference type="ARBA" id="ARBA00022729"/>
    </source>
</evidence>
<evidence type="ECO:0000313" key="4">
    <source>
        <dbReference type="Proteomes" id="UP001249240"/>
    </source>
</evidence>
<dbReference type="AlphaFoldDB" id="A0AAW8SVI2"/>
<keyword evidence="1 2" id="KW-0732">Signal</keyword>
<dbReference type="EMBL" id="JARPXM010000001">
    <property type="protein sequence ID" value="MDT2536749.1"/>
    <property type="molecule type" value="Genomic_DNA"/>
</dbReference>
<dbReference type="InterPro" id="IPR012640">
    <property type="entry name" value="Membr_lipoprot_lipid_attach_CS"/>
</dbReference>
<sequence length="39" mass="4255">MKKSVFLLLVLFATLSGCSAKEESPPSIITHVDQSNSYI</sequence>
<evidence type="ECO:0000256" key="2">
    <source>
        <dbReference type="SAM" id="SignalP"/>
    </source>
</evidence>
<dbReference type="RefSeq" id="WP_176746278.1">
    <property type="nucleotide sequence ID" value="NZ_BTSP01000001.1"/>
</dbReference>
<accession>A0AAW8SVI2</accession>
<dbReference type="Proteomes" id="UP001249240">
    <property type="component" value="Unassembled WGS sequence"/>
</dbReference>
<feature type="chain" id="PRO_5043600321" evidence="2">
    <location>
        <begin position="21"/>
        <end position="39"/>
    </location>
</feature>
<name>A0AAW8SVI2_9ENTE</name>
<reference evidence="3" key="1">
    <citation type="submission" date="2023-03" db="EMBL/GenBank/DDBJ databases">
        <authorList>
            <person name="Shen W."/>
            <person name="Cai J."/>
        </authorList>
    </citation>
    <scope>NUCLEOTIDE SEQUENCE</scope>
    <source>
        <strain evidence="3">B646-2</strain>
    </source>
</reference>
<organism evidence="3 4">
    <name type="scientific">Enterococcus raffinosus</name>
    <dbReference type="NCBI Taxonomy" id="71452"/>
    <lineage>
        <taxon>Bacteria</taxon>
        <taxon>Bacillati</taxon>
        <taxon>Bacillota</taxon>
        <taxon>Bacilli</taxon>
        <taxon>Lactobacillales</taxon>
        <taxon>Enterococcaceae</taxon>
        <taxon>Enterococcus</taxon>
    </lineage>
</organism>
<protein>
    <submittedName>
        <fullName evidence="3">Lipoprotein</fullName>
    </submittedName>
</protein>
<evidence type="ECO:0000313" key="3">
    <source>
        <dbReference type="EMBL" id="MDT2536749.1"/>
    </source>
</evidence>
<dbReference type="PROSITE" id="PS51257">
    <property type="entry name" value="PROKAR_LIPOPROTEIN"/>
    <property type="match status" value="1"/>
</dbReference>
<comment type="caution">
    <text evidence="3">The sequence shown here is derived from an EMBL/GenBank/DDBJ whole genome shotgun (WGS) entry which is preliminary data.</text>
</comment>
<keyword evidence="3" id="KW-0449">Lipoprotein</keyword>
<feature type="signal peptide" evidence="2">
    <location>
        <begin position="1"/>
        <end position="20"/>
    </location>
</feature>